<name>A0A517SCD5_9PLAN</name>
<dbReference type="Proteomes" id="UP000315700">
    <property type="component" value="Chromosome"/>
</dbReference>
<organism evidence="1 2">
    <name type="scientific">Caulifigura coniformis</name>
    <dbReference type="NCBI Taxonomy" id="2527983"/>
    <lineage>
        <taxon>Bacteria</taxon>
        <taxon>Pseudomonadati</taxon>
        <taxon>Planctomycetota</taxon>
        <taxon>Planctomycetia</taxon>
        <taxon>Planctomycetales</taxon>
        <taxon>Planctomycetaceae</taxon>
        <taxon>Caulifigura</taxon>
    </lineage>
</organism>
<evidence type="ECO:0000313" key="1">
    <source>
        <dbReference type="EMBL" id="QDT53756.1"/>
    </source>
</evidence>
<accession>A0A517SCD5</accession>
<dbReference type="RefSeq" id="WP_145029220.1">
    <property type="nucleotide sequence ID" value="NZ_CP036271.1"/>
</dbReference>
<protein>
    <submittedName>
        <fullName evidence="1">Uncharacterized protein</fullName>
    </submittedName>
</protein>
<keyword evidence="2" id="KW-1185">Reference proteome</keyword>
<reference evidence="1 2" key="1">
    <citation type="submission" date="2019-02" db="EMBL/GenBank/DDBJ databases">
        <title>Deep-cultivation of Planctomycetes and their phenomic and genomic characterization uncovers novel biology.</title>
        <authorList>
            <person name="Wiegand S."/>
            <person name="Jogler M."/>
            <person name="Boedeker C."/>
            <person name="Pinto D."/>
            <person name="Vollmers J."/>
            <person name="Rivas-Marin E."/>
            <person name="Kohn T."/>
            <person name="Peeters S.H."/>
            <person name="Heuer A."/>
            <person name="Rast P."/>
            <person name="Oberbeckmann S."/>
            <person name="Bunk B."/>
            <person name="Jeske O."/>
            <person name="Meyerdierks A."/>
            <person name="Storesund J.E."/>
            <person name="Kallscheuer N."/>
            <person name="Luecker S."/>
            <person name="Lage O.M."/>
            <person name="Pohl T."/>
            <person name="Merkel B.J."/>
            <person name="Hornburger P."/>
            <person name="Mueller R.-W."/>
            <person name="Bruemmer F."/>
            <person name="Labrenz M."/>
            <person name="Spormann A.M."/>
            <person name="Op den Camp H."/>
            <person name="Overmann J."/>
            <person name="Amann R."/>
            <person name="Jetten M.S.M."/>
            <person name="Mascher T."/>
            <person name="Medema M.H."/>
            <person name="Devos D.P."/>
            <person name="Kaster A.-K."/>
            <person name="Ovreas L."/>
            <person name="Rohde M."/>
            <person name="Galperin M.Y."/>
            <person name="Jogler C."/>
        </authorList>
    </citation>
    <scope>NUCLEOTIDE SEQUENCE [LARGE SCALE GENOMIC DNA]</scope>
    <source>
        <strain evidence="1 2">Pan44</strain>
    </source>
</reference>
<proteinExistence type="predicted"/>
<gene>
    <name evidence="1" type="ORF">Pan44_17790</name>
</gene>
<dbReference type="AlphaFoldDB" id="A0A517SCD5"/>
<dbReference type="EMBL" id="CP036271">
    <property type="protein sequence ID" value="QDT53756.1"/>
    <property type="molecule type" value="Genomic_DNA"/>
</dbReference>
<dbReference type="KEGG" id="ccos:Pan44_17790"/>
<evidence type="ECO:0000313" key="2">
    <source>
        <dbReference type="Proteomes" id="UP000315700"/>
    </source>
</evidence>
<dbReference type="InParanoid" id="A0A517SCD5"/>
<sequence>MDAGQGWRHVFKSWPAGYPKSGLLITTFQETIPFCNFLLSEQILLLERDKPDAQGARKAMVAFSAIAGLKLLDVFELSKFQAFGFEPPGK</sequence>
<dbReference type="OrthoDB" id="281973at2"/>